<dbReference type="RefSeq" id="XP_034102913.1">
    <property type="nucleotide sequence ID" value="XM_034247022.2"/>
</dbReference>
<evidence type="ECO:0000256" key="3">
    <source>
        <dbReference type="ARBA" id="ARBA00013258"/>
    </source>
</evidence>
<keyword evidence="8" id="KW-0443">Lipid metabolism</keyword>
<dbReference type="InterPro" id="IPR016035">
    <property type="entry name" value="Acyl_Trfase/lysoPLipase"/>
</dbReference>
<evidence type="ECO:0000256" key="11">
    <source>
        <dbReference type="ARBA" id="ARBA00061523"/>
    </source>
</evidence>
<dbReference type="OrthoDB" id="541883at2759"/>
<feature type="domain" description="Malonyl-CoA:ACP transacylase (MAT)" evidence="13">
    <location>
        <begin position="98"/>
        <end position="403"/>
    </location>
</feature>
<dbReference type="SUPFAM" id="SSF55048">
    <property type="entry name" value="Probable ACP-binding domain of malonyl-CoA ACP transacylase"/>
    <property type="match status" value="1"/>
</dbReference>
<dbReference type="InterPro" id="IPR001227">
    <property type="entry name" value="Ac_transferase_dom_sf"/>
</dbReference>
<evidence type="ECO:0000256" key="8">
    <source>
        <dbReference type="ARBA" id="ARBA00023098"/>
    </source>
</evidence>
<evidence type="ECO:0000256" key="12">
    <source>
        <dbReference type="ARBA" id="ARBA00077751"/>
    </source>
</evidence>
<dbReference type="GeneID" id="117567193"/>
<dbReference type="Proteomes" id="UP000515160">
    <property type="component" value="Chromosome 3"/>
</dbReference>
<keyword evidence="5" id="KW-0808">Transferase</keyword>
<evidence type="ECO:0000313" key="14">
    <source>
        <dbReference type="Proteomes" id="UP000515160"/>
    </source>
</evidence>
<keyword evidence="4" id="KW-0444">Lipid biosynthesis</keyword>
<comment type="similarity">
    <text evidence="11">Belongs to the type II malonyltransferase family.</text>
</comment>
<protein>
    <recommendedName>
        <fullName evidence="3">[acyl-carrier-protein] S-malonyltransferase</fullName>
        <ecNumber evidence="3">2.3.1.39</ecNumber>
    </recommendedName>
    <alternativeName>
        <fullName evidence="12">[Acyl-carrier-protein] malonyltransferase</fullName>
    </alternativeName>
</protein>
<keyword evidence="6" id="KW-0276">Fatty acid metabolism</keyword>
<dbReference type="InterPro" id="IPR016036">
    <property type="entry name" value="Malonyl_transacylase_ACP-bd"/>
</dbReference>
<proteinExistence type="inferred from homology"/>
<comment type="subcellular location">
    <subcellularLocation>
        <location evidence="1">Mitochondrion</location>
    </subcellularLocation>
</comment>
<dbReference type="UniPathway" id="UPA00094"/>
<dbReference type="GO" id="GO:0006633">
    <property type="term" value="P:fatty acid biosynthetic process"/>
    <property type="evidence" value="ECO:0007669"/>
    <property type="project" value="UniProtKB-UniPathway"/>
</dbReference>
<dbReference type="EC" id="2.3.1.39" evidence="3"/>
<sequence>MLTTTAVTHYFVVRVFIRSTQNNKIMFAAKTRNLVRKTHLPGNWSWCRWSSSSNKTTATAAAPDVNANQRQQLLNDLAEPLVTNSRPTIDPKETSIVLFPGQGTQYVGMAKDLLRFPGARRIFELANEVLKYDLLKICLEGPRDKLNRTEYAQLAVMVSSLAALEQLREERPKAIENCVATAGFSLGEITALVFAGSLPFDKALKLVQVRANAMQLACDQRPGAMAMTIYGPDTNVGEACAKAQQWCLDRGVESPYCGVANYMYPHCKVIAGNVEAIEFLEHHAKSLKIRRMKRLAVSGAFHTPLMESAVAPFAKALSSIRLEDPIIRVYSNVDGKPYKHASHILRQLPKQIVRPVKWEQSLHTIYERQQGVNFPRTFECGPGKGLLQVLDKVNAKAAQSAHNVIA</sequence>
<dbReference type="Pfam" id="PF00698">
    <property type="entry name" value="Acyl_transf_1"/>
    <property type="match status" value="1"/>
</dbReference>
<dbReference type="SUPFAM" id="SSF52151">
    <property type="entry name" value="FabD/lysophospholipase-like"/>
    <property type="match status" value="1"/>
</dbReference>
<dbReference type="GO" id="GO:0004314">
    <property type="term" value="F:[acyl-carrier-protein] S-malonyltransferase activity"/>
    <property type="evidence" value="ECO:0007669"/>
    <property type="project" value="UniProtKB-EC"/>
</dbReference>
<keyword evidence="7" id="KW-0809">Transit peptide</keyword>
<evidence type="ECO:0000256" key="4">
    <source>
        <dbReference type="ARBA" id="ARBA00022516"/>
    </source>
</evidence>
<evidence type="ECO:0000256" key="9">
    <source>
        <dbReference type="ARBA" id="ARBA00023128"/>
    </source>
</evidence>
<dbReference type="InterPro" id="IPR052760">
    <property type="entry name" value="Mitochondrial_malonyltrans"/>
</dbReference>
<accession>A0A6P8WU35</accession>
<name>A0A6P8WU35_DROAB</name>
<keyword evidence="14" id="KW-1185">Reference proteome</keyword>
<evidence type="ECO:0000256" key="5">
    <source>
        <dbReference type="ARBA" id="ARBA00022679"/>
    </source>
</evidence>
<dbReference type="GO" id="GO:0005739">
    <property type="term" value="C:mitochondrion"/>
    <property type="evidence" value="ECO:0007669"/>
    <property type="project" value="UniProtKB-SubCell"/>
</dbReference>
<dbReference type="InterPro" id="IPR014043">
    <property type="entry name" value="Acyl_transferase_dom"/>
</dbReference>
<dbReference type="PANTHER" id="PTHR47170:SF2">
    <property type="entry name" value="MALONYL-COA:ACP TRANSACYLASE (MAT) DOMAIN-CONTAINING PROTEIN"/>
    <property type="match status" value="1"/>
</dbReference>
<dbReference type="Gene3D" id="3.30.70.250">
    <property type="entry name" value="Malonyl-CoA ACP transacylase, ACP-binding"/>
    <property type="match status" value="1"/>
</dbReference>
<dbReference type="Gene3D" id="3.40.366.10">
    <property type="entry name" value="Malonyl-Coenzyme A Acyl Carrier Protein, domain 2"/>
    <property type="match status" value="1"/>
</dbReference>
<dbReference type="FunFam" id="3.30.70.250:FF:000005">
    <property type="entry name" value="Malonyl-CoA-acyl carrier protein transacylase, mitochondrial"/>
    <property type="match status" value="1"/>
</dbReference>
<dbReference type="SMART" id="SM00827">
    <property type="entry name" value="PKS_AT"/>
    <property type="match status" value="1"/>
</dbReference>
<comment type="pathway">
    <text evidence="2">Lipid metabolism; fatty acid biosynthesis.</text>
</comment>
<evidence type="ECO:0000259" key="13">
    <source>
        <dbReference type="SMART" id="SM00827"/>
    </source>
</evidence>
<keyword evidence="9" id="KW-0496">Mitochondrion</keyword>
<gene>
    <name evidence="15" type="primary">LOC117567193</name>
</gene>
<keyword evidence="10" id="KW-0275">Fatty acid biosynthesis</keyword>
<evidence type="ECO:0000256" key="1">
    <source>
        <dbReference type="ARBA" id="ARBA00004173"/>
    </source>
</evidence>
<dbReference type="AlphaFoldDB" id="A0A6P8WU35"/>
<evidence type="ECO:0000313" key="15">
    <source>
        <dbReference type="RefSeq" id="XP_034102913.1"/>
    </source>
</evidence>
<evidence type="ECO:0000256" key="6">
    <source>
        <dbReference type="ARBA" id="ARBA00022832"/>
    </source>
</evidence>
<evidence type="ECO:0000256" key="7">
    <source>
        <dbReference type="ARBA" id="ARBA00022946"/>
    </source>
</evidence>
<evidence type="ECO:0000256" key="2">
    <source>
        <dbReference type="ARBA" id="ARBA00005194"/>
    </source>
</evidence>
<dbReference type="PANTHER" id="PTHR47170">
    <property type="entry name" value="MALONYL-COA ACP TRANSACYLASE, ACP-BINDING"/>
    <property type="match status" value="1"/>
</dbReference>
<reference evidence="15" key="1">
    <citation type="submission" date="2025-08" db="UniProtKB">
        <authorList>
            <consortium name="RefSeq"/>
        </authorList>
    </citation>
    <scope>IDENTIFICATION</scope>
    <source>
        <strain evidence="15">15112-1751.03</strain>
        <tissue evidence="15">Whole Adult</tissue>
    </source>
</reference>
<dbReference type="CTD" id="39910"/>
<evidence type="ECO:0000256" key="10">
    <source>
        <dbReference type="ARBA" id="ARBA00023160"/>
    </source>
</evidence>
<organism evidence="14 15">
    <name type="scientific">Drosophila albomicans</name>
    <name type="common">Fruit fly</name>
    <dbReference type="NCBI Taxonomy" id="7291"/>
    <lineage>
        <taxon>Eukaryota</taxon>
        <taxon>Metazoa</taxon>
        <taxon>Ecdysozoa</taxon>
        <taxon>Arthropoda</taxon>
        <taxon>Hexapoda</taxon>
        <taxon>Insecta</taxon>
        <taxon>Pterygota</taxon>
        <taxon>Neoptera</taxon>
        <taxon>Endopterygota</taxon>
        <taxon>Diptera</taxon>
        <taxon>Brachycera</taxon>
        <taxon>Muscomorpha</taxon>
        <taxon>Ephydroidea</taxon>
        <taxon>Drosophilidae</taxon>
        <taxon>Drosophila</taxon>
    </lineage>
</organism>